<dbReference type="Pfam" id="PF00076">
    <property type="entry name" value="RRM_1"/>
    <property type="match status" value="1"/>
</dbReference>
<dbReference type="Gramene" id="KXG36043">
    <property type="protein sequence ID" value="KXG36043"/>
    <property type="gene ID" value="SORBI_3002G271400"/>
</dbReference>
<reference evidence="5 6" key="1">
    <citation type="journal article" date="2009" name="Nature">
        <title>The Sorghum bicolor genome and the diversification of grasses.</title>
        <authorList>
            <person name="Paterson A.H."/>
            <person name="Bowers J.E."/>
            <person name="Bruggmann R."/>
            <person name="Dubchak I."/>
            <person name="Grimwood J."/>
            <person name="Gundlach H."/>
            <person name="Haberer G."/>
            <person name="Hellsten U."/>
            <person name="Mitros T."/>
            <person name="Poliakov A."/>
            <person name="Schmutz J."/>
            <person name="Spannagl M."/>
            <person name="Tang H."/>
            <person name="Wang X."/>
            <person name="Wicker T."/>
            <person name="Bharti A.K."/>
            <person name="Chapman J."/>
            <person name="Feltus F.A."/>
            <person name="Gowik U."/>
            <person name="Grigoriev I.V."/>
            <person name="Lyons E."/>
            <person name="Maher C.A."/>
            <person name="Martis M."/>
            <person name="Narechania A."/>
            <person name="Otillar R.P."/>
            <person name="Penning B.W."/>
            <person name="Salamov A.A."/>
            <person name="Wang Y."/>
            <person name="Zhang L."/>
            <person name="Carpita N.C."/>
            <person name="Freeling M."/>
            <person name="Gingle A.R."/>
            <person name="Hash C.T."/>
            <person name="Keller B."/>
            <person name="Klein P."/>
            <person name="Kresovich S."/>
            <person name="McCann M.C."/>
            <person name="Ming R."/>
            <person name="Peterson D.G."/>
            <person name="Mehboob-ur-Rahman"/>
            <person name="Ware D."/>
            <person name="Westhoff P."/>
            <person name="Mayer K.F."/>
            <person name="Messing J."/>
            <person name="Rokhsar D.S."/>
        </authorList>
    </citation>
    <scope>NUCLEOTIDE SEQUENCE [LARGE SCALE GENOMIC DNA]</scope>
    <source>
        <strain evidence="6">cv. BTx623</strain>
    </source>
</reference>
<dbReference type="Gene3D" id="3.30.70.330">
    <property type="match status" value="1"/>
</dbReference>
<dbReference type="SUPFAM" id="SSF54928">
    <property type="entry name" value="RNA-binding domain, RBD"/>
    <property type="match status" value="1"/>
</dbReference>
<dbReference type="OMA" id="HQQETAI"/>
<evidence type="ECO:0000256" key="1">
    <source>
        <dbReference type="ARBA" id="ARBA00022884"/>
    </source>
</evidence>
<evidence type="ECO:0000313" key="5">
    <source>
        <dbReference type="EMBL" id="KXG36043.1"/>
    </source>
</evidence>
<dbReference type="AlphaFoldDB" id="A0A1B6QDQ3"/>
<dbReference type="OrthoDB" id="688823at2759"/>
<gene>
    <name evidence="5" type="ORF">SORBI_3002G271400</name>
</gene>
<keyword evidence="1 2" id="KW-0694">RNA-binding</keyword>
<proteinExistence type="predicted"/>
<dbReference type="GO" id="GO:0003729">
    <property type="term" value="F:mRNA binding"/>
    <property type="evidence" value="ECO:0000318"/>
    <property type="project" value="GO_Central"/>
</dbReference>
<protein>
    <recommendedName>
        <fullName evidence="4">RRM domain-containing protein</fullName>
    </recommendedName>
</protein>
<evidence type="ECO:0000313" key="6">
    <source>
        <dbReference type="Proteomes" id="UP000000768"/>
    </source>
</evidence>
<organism evidence="5 6">
    <name type="scientific">Sorghum bicolor</name>
    <name type="common">Sorghum</name>
    <name type="synonym">Sorghum vulgare</name>
    <dbReference type="NCBI Taxonomy" id="4558"/>
    <lineage>
        <taxon>Eukaryota</taxon>
        <taxon>Viridiplantae</taxon>
        <taxon>Streptophyta</taxon>
        <taxon>Embryophyta</taxon>
        <taxon>Tracheophyta</taxon>
        <taxon>Spermatophyta</taxon>
        <taxon>Magnoliopsida</taxon>
        <taxon>Liliopsida</taxon>
        <taxon>Poales</taxon>
        <taxon>Poaceae</taxon>
        <taxon>PACMAD clade</taxon>
        <taxon>Panicoideae</taxon>
        <taxon>Andropogonodae</taxon>
        <taxon>Andropogoneae</taxon>
        <taxon>Sorghinae</taxon>
        <taxon>Sorghum</taxon>
    </lineage>
</organism>
<name>A0A1B6QDQ3_SORBI</name>
<reference evidence="6" key="2">
    <citation type="journal article" date="2018" name="Plant J.">
        <title>The Sorghum bicolor reference genome: improved assembly, gene annotations, a transcriptome atlas, and signatures of genome organization.</title>
        <authorList>
            <person name="McCormick R.F."/>
            <person name="Truong S.K."/>
            <person name="Sreedasyam A."/>
            <person name="Jenkins J."/>
            <person name="Shu S."/>
            <person name="Sims D."/>
            <person name="Kennedy M."/>
            <person name="Amirebrahimi M."/>
            <person name="Weers B.D."/>
            <person name="McKinley B."/>
            <person name="Mattison A."/>
            <person name="Morishige D.T."/>
            <person name="Grimwood J."/>
            <person name="Schmutz J."/>
            <person name="Mullet J.E."/>
        </authorList>
    </citation>
    <scope>NUCLEOTIDE SEQUENCE [LARGE SCALE GENOMIC DNA]</scope>
    <source>
        <strain evidence="6">cv. BTx623</strain>
    </source>
</reference>
<dbReference type="InParanoid" id="A0A1B6QDQ3"/>
<sequence length="428" mass="45941">MADPNSQRLAAATKDVPATQHQAAVTAPQPHGGALGFFAVAAPKQGAAMVALSSPQGGPGFAVVPQGVENVAAPASPQGPPGFWVAPEQPGPAPQQGAPVMAPPQSATMMAPQQQHFAPAVVPTSQQLMQMLLQAAPMGMLLASMPQQAQAQPMAAHQPAQGMAPSQSLPTCHPPMMEMQQAQAGHMTTPPPLPLDPLPLMQQQQHQHQRQPSQADTVIMAQPPLPLGPPPAMLQQQPRQGATMMMPQPPLPFNPPSVTLQQNSQGNQVMMAQPQFAALPCKRQRLDQYDNTHEQHMTGHQQETAIMNAAMGQSCGPNLHDGFPYFGAPEPSLPRDATSTIYVEGLPTNCTRREVAHIFRQYMGFLGMRLVNKGSNRHLCFVDFATPAQAFLAMRTLQGYRFDEQDPHSRILKLQFSHSPRMGSHGGS</sequence>
<dbReference type="eggNOG" id="ENOG502R3X2">
    <property type="taxonomic scope" value="Eukaryota"/>
</dbReference>
<dbReference type="PANTHER" id="PTHR10501">
    <property type="entry name" value="U1 SMALL NUCLEAR RIBONUCLEOPROTEIN A/U2 SMALL NUCLEAR RIBONUCLEOPROTEIN B"/>
    <property type="match status" value="1"/>
</dbReference>
<dbReference type="Proteomes" id="UP000000768">
    <property type="component" value="Chromosome 2"/>
</dbReference>
<dbReference type="InterPro" id="IPR000504">
    <property type="entry name" value="RRM_dom"/>
</dbReference>
<dbReference type="PROSITE" id="PS50102">
    <property type="entry name" value="RRM"/>
    <property type="match status" value="1"/>
</dbReference>
<dbReference type="SMART" id="SM00360">
    <property type="entry name" value="RRM"/>
    <property type="match status" value="1"/>
</dbReference>
<keyword evidence="6" id="KW-1185">Reference proteome</keyword>
<evidence type="ECO:0000259" key="4">
    <source>
        <dbReference type="PROSITE" id="PS50102"/>
    </source>
</evidence>
<dbReference type="InterPro" id="IPR012677">
    <property type="entry name" value="Nucleotide-bd_a/b_plait_sf"/>
</dbReference>
<evidence type="ECO:0000256" key="3">
    <source>
        <dbReference type="SAM" id="MobiDB-lite"/>
    </source>
</evidence>
<feature type="region of interest" description="Disordered" evidence="3">
    <location>
        <begin position="1"/>
        <end position="30"/>
    </location>
</feature>
<dbReference type="EMBL" id="CM000761">
    <property type="protein sequence ID" value="KXG36043.1"/>
    <property type="molecule type" value="Genomic_DNA"/>
</dbReference>
<accession>A0A1B6QDQ3</accession>
<evidence type="ECO:0000256" key="2">
    <source>
        <dbReference type="PROSITE-ProRule" id="PRU00176"/>
    </source>
</evidence>
<dbReference type="InterPro" id="IPR035979">
    <property type="entry name" value="RBD_domain_sf"/>
</dbReference>
<feature type="domain" description="RRM" evidence="4">
    <location>
        <begin position="339"/>
        <end position="419"/>
    </location>
</feature>
<dbReference type="CDD" id="cd21618">
    <property type="entry name" value="RRM_AtNSRA_like"/>
    <property type="match status" value="1"/>
</dbReference>